<evidence type="ECO:0000259" key="2">
    <source>
        <dbReference type="Pfam" id="PF21171"/>
    </source>
</evidence>
<dbReference type="Pfam" id="PF03372">
    <property type="entry name" value="Exo_endo_phos"/>
    <property type="match status" value="1"/>
</dbReference>
<dbReference type="EMBL" id="JAEAOA010000610">
    <property type="protein sequence ID" value="KAK3611193.1"/>
    <property type="molecule type" value="Genomic_DNA"/>
</dbReference>
<reference evidence="3" key="3">
    <citation type="submission" date="2023-05" db="EMBL/GenBank/DDBJ databases">
        <authorList>
            <person name="Smith C.H."/>
        </authorList>
    </citation>
    <scope>NUCLEOTIDE SEQUENCE</scope>
    <source>
        <strain evidence="3">CHS0354</strain>
        <tissue evidence="3">Mantle</tissue>
    </source>
</reference>
<feature type="domain" description="Endonuclease/exonuclease/phosphatase" evidence="1">
    <location>
        <begin position="143"/>
        <end position="451"/>
    </location>
</feature>
<dbReference type="InterPro" id="IPR048821">
    <property type="entry name" value="PDE12-like_N"/>
</dbReference>
<accession>A0AAE0TJN1</accession>
<dbReference type="GO" id="GO:0000175">
    <property type="term" value="F:3'-5'-RNA exonuclease activity"/>
    <property type="evidence" value="ECO:0007669"/>
    <property type="project" value="TreeGrafter"/>
</dbReference>
<protein>
    <recommendedName>
        <fullName evidence="5">Endonuclease/exonuclease/phosphatase domain-containing protein</fullName>
    </recommendedName>
</protein>
<reference evidence="3" key="1">
    <citation type="journal article" date="2021" name="Genome Biol. Evol.">
        <title>A High-Quality Reference Genome for a Parasitic Bivalve with Doubly Uniparental Inheritance (Bivalvia: Unionida).</title>
        <authorList>
            <person name="Smith C.H."/>
        </authorList>
    </citation>
    <scope>NUCLEOTIDE SEQUENCE</scope>
    <source>
        <strain evidence="3">CHS0354</strain>
    </source>
</reference>
<evidence type="ECO:0000313" key="3">
    <source>
        <dbReference type="EMBL" id="KAK3611193.1"/>
    </source>
</evidence>
<proteinExistence type="predicted"/>
<dbReference type="PANTHER" id="PTHR12121:SF37">
    <property type="entry name" value="2',5'-PHOSPHODIESTERASE 12"/>
    <property type="match status" value="1"/>
</dbReference>
<organism evidence="3 4">
    <name type="scientific">Potamilus streckersoni</name>
    <dbReference type="NCBI Taxonomy" id="2493646"/>
    <lineage>
        <taxon>Eukaryota</taxon>
        <taxon>Metazoa</taxon>
        <taxon>Spiralia</taxon>
        <taxon>Lophotrochozoa</taxon>
        <taxon>Mollusca</taxon>
        <taxon>Bivalvia</taxon>
        <taxon>Autobranchia</taxon>
        <taxon>Heteroconchia</taxon>
        <taxon>Palaeoheterodonta</taxon>
        <taxon>Unionida</taxon>
        <taxon>Unionoidea</taxon>
        <taxon>Unionidae</taxon>
        <taxon>Ambleminae</taxon>
        <taxon>Lampsilini</taxon>
        <taxon>Potamilus</taxon>
    </lineage>
</organism>
<evidence type="ECO:0000259" key="1">
    <source>
        <dbReference type="Pfam" id="PF03372"/>
    </source>
</evidence>
<keyword evidence="4" id="KW-1185">Reference proteome</keyword>
<dbReference type="GO" id="GO:0000288">
    <property type="term" value="P:nuclear-transcribed mRNA catabolic process, deadenylation-dependent decay"/>
    <property type="evidence" value="ECO:0007669"/>
    <property type="project" value="TreeGrafter"/>
</dbReference>
<dbReference type="PANTHER" id="PTHR12121">
    <property type="entry name" value="CARBON CATABOLITE REPRESSOR PROTEIN 4"/>
    <property type="match status" value="1"/>
</dbReference>
<dbReference type="AlphaFoldDB" id="A0AAE0TJN1"/>
<dbReference type="InterPro" id="IPR050410">
    <property type="entry name" value="CCR4/nocturin_mRNA_transcr"/>
</dbReference>
<dbReference type="Proteomes" id="UP001195483">
    <property type="component" value="Unassembled WGS sequence"/>
</dbReference>
<evidence type="ECO:0008006" key="5">
    <source>
        <dbReference type="Google" id="ProtNLM"/>
    </source>
</evidence>
<reference evidence="3" key="2">
    <citation type="journal article" date="2021" name="Genome Biol. Evol.">
        <title>Developing a high-quality reference genome for a parasitic bivalve with doubly uniparental inheritance (Bivalvia: Unionida).</title>
        <authorList>
            <person name="Smith C.H."/>
        </authorList>
    </citation>
    <scope>NUCLEOTIDE SEQUENCE</scope>
    <source>
        <strain evidence="3">CHS0354</strain>
        <tissue evidence="3">Mantle</tissue>
    </source>
</reference>
<dbReference type="InterPro" id="IPR005135">
    <property type="entry name" value="Endo/exonuclease/phosphatase"/>
</dbReference>
<feature type="domain" description="2',5'-phosphodiesterase 12-like N-terminal" evidence="2">
    <location>
        <begin position="8"/>
        <end position="108"/>
    </location>
</feature>
<dbReference type="InterPro" id="IPR036691">
    <property type="entry name" value="Endo/exonu/phosph_ase_sf"/>
</dbReference>
<gene>
    <name evidence="3" type="ORF">CHS0354_009445</name>
</gene>
<evidence type="ECO:0000313" key="4">
    <source>
        <dbReference type="Proteomes" id="UP001195483"/>
    </source>
</evidence>
<dbReference type="SUPFAM" id="SSF56219">
    <property type="entry name" value="DNase I-like"/>
    <property type="match status" value="1"/>
</dbReference>
<name>A0AAE0TJN1_9BIVA</name>
<comment type="caution">
    <text evidence="3">The sequence shown here is derived from an EMBL/GenBank/DDBJ whole genome shotgun (WGS) entry which is preliminary data.</text>
</comment>
<dbReference type="Gene3D" id="3.60.10.10">
    <property type="entry name" value="Endonuclease/exonuclease/phosphatase"/>
    <property type="match status" value="1"/>
</dbReference>
<sequence length="461" mass="52627">MARQNSPIGTLINLPPLIMTGFPIVPKLPPDFANCDGCKFSWSKLKVESTDTSGLSESTKNEGTECLDCSEVSESFVYTPTVADIGCHLKFCAVPGQGDCRREDVCLEIISNVKVTAGPGACPFEKRHKYTSNLTDNGVFRIMSYNILAEMYLNRDYMTEFQYCPRYAVELEYRIPLLLKEIIGYNNDILCLQEVGRELFRDDLLPSLMAFDLEGHYKEKGGDTPEGTAIFFRKSKFRYLGQHDILIIDKLETDPGCADILQKTYSNESFKEAFKTNFQTVQVLVLEPKDSPRHKLVVANTHLYYYPSASHIRLIQAVVALRHLQDVIQIYRQQDEKSKVSLVFCGDFNVLPDSMVYEFMTRKQSRGDHSDIQTIPKDQYVPDMCFSHNQNLASACGILPYTCYTELCQDMLDYIFYDVNSLEVERIIPQHDHEDVQQHTAFPSVVNPSDHIAQICELKWK</sequence>
<dbReference type="Pfam" id="PF21171">
    <property type="entry name" value="PDE12-like_N"/>
    <property type="match status" value="1"/>
</dbReference>
<dbReference type="GO" id="GO:0005739">
    <property type="term" value="C:mitochondrion"/>
    <property type="evidence" value="ECO:0007669"/>
    <property type="project" value="TreeGrafter"/>
</dbReference>